<keyword evidence="2" id="KW-0677">Repeat</keyword>
<gene>
    <name evidence="6" type="ORF">TTHERM_01035530</name>
</gene>
<feature type="domain" description="HotDog ACOT-type" evidence="5">
    <location>
        <begin position="301"/>
        <end position="414"/>
    </location>
</feature>
<evidence type="ECO:0000313" key="7">
    <source>
        <dbReference type="Proteomes" id="UP000009168"/>
    </source>
</evidence>
<dbReference type="InParanoid" id="Q24IA7"/>
<dbReference type="OrthoDB" id="331699at2759"/>
<dbReference type="InterPro" id="IPR029069">
    <property type="entry name" value="HotDog_dom_sf"/>
</dbReference>
<dbReference type="GO" id="GO:0006637">
    <property type="term" value="P:acyl-CoA metabolic process"/>
    <property type="evidence" value="ECO:0007669"/>
    <property type="project" value="TreeGrafter"/>
</dbReference>
<accession>Q24IA7</accession>
<evidence type="ECO:0000256" key="3">
    <source>
        <dbReference type="ARBA" id="ARBA00022801"/>
    </source>
</evidence>
<dbReference type="GeneID" id="7837657"/>
<dbReference type="SUPFAM" id="SSF54637">
    <property type="entry name" value="Thioesterase/thiol ester dehydrase-isomerase"/>
    <property type="match status" value="2"/>
</dbReference>
<proteinExistence type="inferred from homology"/>
<evidence type="ECO:0000259" key="5">
    <source>
        <dbReference type="PROSITE" id="PS51770"/>
    </source>
</evidence>
<dbReference type="STRING" id="312017.Q24IA7"/>
<dbReference type="GO" id="GO:0047617">
    <property type="term" value="F:fatty acyl-CoA hydrolase activity"/>
    <property type="evidence" value="ECO:0007669"/>
    <property type="project" value="TreeGrafter"/>
</dbReference>
<protein>
    <submittedName>
        <fullName evidence="6">Thioesterase family protein</fullName>
    </submittedName>
</protein>
<dbReference type="PANTHER" id="PTHR12655:SF0">
    <property type="entry name" value="ACYL-COENZYME A THIOESTERASE 9, MITOCHONDRIAL"/>
    <property type="match status" value="1"/>
</dbReference>
<dbReference type="PROSITE" id="PS51770">
    <property type="entry name" value="HOTDOG_ACOT"/>
    <property type="match status" value="2"/>
</dbReference>
<dbReference type="InterPro" id="IPR006683">
    <property type="entry name" value="Thioestr_dom"/>
</dbReference>
<keyword evidence="7" id="KW-1185">Reference proteome</keyword>
<dbReference type="CDD" id="cd03442">
    <property type="entry name" value="BFIT_BACH"/>
    <property type="match status" value="1"/>
</dbReference>
<keyword evidence="3" id="KW-0378">Hydrolase</keyword>
<organism evidence="6 7">
    <name type="scientific">Tetrahymena thermophila (strain SB210)</name>
    <dbReference type="NCBI Taxonomy" id="312017"/>
    <lineage>
        <taxon>Eukaryota</taxon>
        <taxon>Sar</taxon>
        <taxon>Alveolata</taxon>
        <taxon>Ciliophora</taxon>
        <taxon>Intramacronucleata</taxon>
        <taxon>Oligohymenophorea</taxon>
        <taxon>Hymenostomatida</taxon>
        <taxon>Tetrahymenina</taxon>
        <taxon>Tetrahymenidae</taxon>
        <taxon>Tetrahymena</taxon>
    </lineage>
</organism>
<evidence type="ECO:0000256" key="2">
    <source>
        <dbReference type="ARBA" id="ARBA00022737"/>
    </source>
</evidence>
<dbReference type="EMBL" id="GG662225">
    <property type="protein sequence ID" value="EAS07490.2"/>
    <property type="molecule type" value="Genomic_DNA"/>
</dbReference>
<name>Q24IA7_TETTS</name>
<evidence type="ECO:0000256" key="4">
    <source>
        <dbReference type="ARBA" id="ARBA00022946"/>
    </source>
</evidence>
<dbReference type="KEGG" id="tet:TTHERM_01035530"/>
<dbReference type="InterPro" id="IPR033120">
    <property type="entry name" value="HOTDOG_ACOT"/>
</dbReference>
<feature type="domain" description="HotDog ACOT-type" evidence="5">
    <location>
        <begin position="111"/>
        <end position="226"/>
    </location>
</feature>
<dbReference type="HOGENOM" id="CLU_331656_0_0_1"/>
<dbReference type="PANTHER" id="PTHR12655">
    <property type="entry name" value="ACYL-COA THIOESTERASE"/>
    <property type="match status" value="1"/>
</dbReference>
<dbReference type="Gene3D" id="3.10.129.10">
    <property type="entry name" value="Hotdog Thioesterase"/>
    <property type="match status" value="2"/>
</dbReference>
<dbReference type="RefSeq" id="XP_001027732.2">
    <property type="nucleotide sequence ID" value="XM_001027732.2"/>
</dbReference>
<dbReference type="Proteomes" id="UP000009168">
    <property type="component" value="Unassembled WGS sequence"/>
</dbReference>
<reference evidence="7" key="1">
    <citation type="journal article" date="2006" name="PLoS Biol.">
        <title>Macronuclear genome sequence of the ciliate Tetrahymena thermophila, a model eukaryote.</title>
        <authorList>
            <person name="Eisen J.A."/>
            <person name="Coyne R.S."/>
            <person name="Wu M."/>
            <person name="Wu D."/>
            <person name="Thiagarajan M."/>
            <person name="Wortman J.R."/>
            <person name="Badger J.H."/>
            <person name="Ren Q."/>
            <person name="Amedeo P."/>
            <person name="Jones K.M."/>
            <person name="Tallon L.J."/>
            <person name="Delcher A.L."/>
            <person name="Salzberg S.L."/>
            <person name="Silva J.C."/>
            <person name="Haas B.J."/>
            <person name="Majoros W.H."/>
            <person name="Farzad M."/>
            <person name="Carlton J.M."/>
            <person name="Smith R.K. Jr."/>
            <person name="Garg J."/>
            <person name="Pearlman R.E."/>
            <person name="Karrer K.M."/>
            <person name="Sun L."/>
            <person name="Manning G."/>
            <person name="Elde N.C."/>
            <person name="Turkewitz A.P."/>
            <person name="Asai D.J."/>
            <person name="Wilkes D.E."/>
            <person name="Wang Y."/>
            <person name="Cai H."/>
            <person name="Collins K."/>
            <person name="Stewart B.A."/>
            <person name="Lee S.R."/>
            <person name="Wilamowska K."/>
            <person name="Weinberg Z."/>
            <person name="Ruzzo W.L."/>
            <person name="Wloga D."/>
            <person name="Gaertig J."/>
            <person name="Frankel J."/>
            <person name="Tsao C.-C."/>
            <person name="Gorovsky M.A."/>
            <person name="Keeling P.J."/>
            <person name="Waller R.F."/>
            <person name="Patron N.J."/>
            <person name="Cherry J.M."/>
            <person name="Stover N.A."/>
            <person name="Krieger C.J."/>
            <person name="del Toro C."/>
            <person name="Ryder H.F."/>
            <person name="Williamson S.C."/>
            <person name="Barbeau R.A."/>
            <person name="Hamilton E.P."/>
            <person name="Orias E."/>
        </authorList>
    </citation>
    <scope>NUCLEOTIDE SEQUENCE [LARGE SCALE GENOMIC DNA]</scope>
    <source>
        <strain evidence="7">SB210</strain>
    </source>
</reference>
<dbReference type="Pfam" id="PF03061">
    <property type="entry name" value="4HBT"/>
    <property type="match status" value="1"/>
</dbReference>
<comment type="similarity">
    <text evidence="1">Belongs to the acyl coenzyme A hydrolase family.</text>
</comment>
<sequence>MIKKLLFQSQLIQSTLYHSKRYLSGLNGIQYSQVFDAINLKNQLNQLSHDAIRFTLLDNEKRELTQEEKKTDRVVQSYFPSAFYEIGVYEAINKEVSDEKVNYPRNCYYEVKLPCSSNEIIRRFMELLNTKSIRIGRILELYDYVATTVAYKYVYMQQATIMAACVDNIQFYRRIHHDRDIIVRGYPTHTGKSSIEVQLDLLQVNSRNQLELAAKANFLLVARSKESHNKTAHQVPVFKFDGEKSVRNCNILYQLGIQNQTKRKNAAATSLKKQPPSYNESLTVHNFFTSEESKKDKKQINLTHISKKLIMHKQDQNLHGNIFGGYIMREAYELGWLCGYLHTNKQRIEVYAIDDFQFINGVDLGSILELHAKIGYISEDNVIHVVVECFKVNKSQERLKTNDLHLTFVAEKDAKITKVFPETYTEAMIYLDSQRRVQNCMHSS</sequence>
<keyword evidence="4" id="KW-0809">Transit peptide</keyword>
<evidence type="ECO:0000256" key="1">
    <source>
        <dbReference type="ARBA" id="ARBA00010458"/>
    </source>
</evidence>
<dbReference type="AlphaFoldDB" id="Q24IA7"/>
<evidence type="ECO:0000313" key="6">
    <source>
        <dbReference type="EMBL" id="EAS07490.2"/>
    </source>
</evidence>